<name>W6QFR9_PENRF</name>
<keyword evidence="3" id="KW-1185">Reference proteome</keyword>
<evidence type="ECO:0000256" key="1">
    <source>
        <dbReference type="SAM" id="MobiDB-lite"/>
    </source>
</evidence>
<dbReference type="Gene3D" id="4.10.60.10">
    <property type="entry name" value="Zinc finger, CCHC-type"/>
    <property type="match status" value="1"/>
</dbReference>
<dbReference type="STRING" id="1365484.W6QFR9"/>
<dbReference type="EMBL" id="HG792016">
    <property type="protein sequence ID" value="CDM33034.1"/>
    <property type="molecule type" value="Genomic_DNA"/>
</dbReference>
<evidence type="ECO:0000313" key="2">
    <source>
        <dbReference type="EMBL" id="CDM33034.1"/>
    </source>
</evidence>
<dbReference type="AlphaFoldDB" id="W6QFR9"/>
<organism evidence="2 3">
    <name type="scientific">Penicillium roqueforti (strain FM164)</name>
    <dbReference type="NCBI Taxonomy" id="1365484"/>
    <lineage>
        <taxon>Eukaryota</taxon>
        <taxon>Fungi</taxon>
        <taxon>Dikarya</taxon>
        <taxon>Ascomycota</taxon>
        <taxon>Pezizomycotina</taxon>
        <taxon>Eurotiomycetes</taxon>
        <taxon>Eurotiomycetidae</taxon>
        <taxon>Eurotiales</taxon>
        <taxon>Aspergillaceae</taxon>
        <taxon>Penicillium</taxon>
    </lineage>
</organism>
<gene>
    <name evidence="2" type="ORF">PROQFM164_S02g003185</name>
</gene>
<dbReference type="InterPro" id="IPR036875">
    <property type="entry name" value="Znf_CCHC_sf"/>
</dbReference>
<dbReference type="Proteomes" id="UP000030686">
    <property type="component" value="Unassembled WGS sequence"/>
</dbReference>
<reference evidence="2" key="1">
    <citation type="journal article" date="2014" name="Nat. Commun.">
        <title>Multiple recent horizontal transfers of a large genomic region in cheese making fungi.</title>
        <authorList>
            <person name="Cheeseman K."/>
            <person name="Ropars J."/>
            <person name="Renault P."/>
            <person name="Dupont J."/>
            <person name="Gouzy J."/>
            <person name="Branca A."/>
            <person name="Abraham A.L."/>
            <person name="Ceppi M."/>
            <person name="Conseiller E."/>
            <person name="Debuchy R."/>
            <person name="Malagnac F."/>
            <person name="Goarin A."/>
            <person name="Silar P."/>
            <person name="Lacoste S."/>
            <person name="Sallet E."/>
            <person name="Bensimon A."/>
            <person name="Giraud T."/>
            <person name="Brygoo Y."/>
        </authorList>
    </citation>
    <scope>NUCLEOTIDE SEQUENCE [LARGE SCALE GENOMIC DNA]</scope>
    <source>
        <strain evidence="2">FM164</strain>
    </source>
</reference>
<proteinExistence type="predicted"/>
<dbReference type="GO" id="GO:0003676">
    <property type="term" value="F:nucleic acid binding"/>
    <property type="evidence" value="ECO:0007669"/>
    <property type="project" value="InterPro"/>
</dbReference>
<protein>
    <submittedName>
        <fullName evidence="2">Probable transposable element</fullName>
    </submittedName>
</protein>
<dbReference type="GO" id="GO:0008270">
    <property type="term" value="F:zinc ion binding"/>
    <property type="evidence" value="ECO:0007669"/>
    <property type="project" value="InterPro"/>
</dbReference>
<dbReference type="OrthoDB" id="4365667at2759"/>
<feature type="compositionally biased region" description="Low complexity" evidence="1">
    <location>
        <begin position="17"/>
        <end position="32"/>
    </location>
</feature>
<feature type="region of interest" description="Disordered" evidence="1">
    <location>
        <begin position="1"/>
        <end position="47"/>
    </location>
</feature>
<sequence length="116" mass="13322">MSHEINLQQEVKGTARARTATSFGSGAGTTTSQSYTPRVKREGTTSSSGLSAIEWETLMKEGRWFYCKEKGHMTFECPKKKANISIDICLPLWINRYRSETRIEKPERQNNRANRY</sequence>
<accession>W6QFR9</accession>
<feature type="compositionally biased region" description="Polar residues" evidence="1">
    <location>
        <begin position="1"/>
        <end position="11"/>
    </location>
</feature>
<evidence type="ECO:0000313" key="3">
    <source>
        <dbReference type="Proteomes" id="UP000030686"/>
    </source>
</evidence>
<dbReference type="SUPFAM" id="SSF57756">
    <property type="entry name" value="Retrovirus zinc finger-like domains"/>
    <property type="match status" value="1"/>
</dbReference>